<proteinExistence type="predicted"/>
<evidence type="ECO:0000256" key="1">
    <source>
        <dbReference type="SAM" id="SignalP"/>
    </source>
</evidence>
<dbReference type="Proteomes" id="UP000010808">
    <property type="component" value="Chromosome"/>
</dbReference>
<name>L0RE10_9BACT</name>
<feature type="chain" id="PRO_5003947279" evidence="1">
    <location>
        <begin position="21"/>
        <end position="161"/>
    </location>
</feature>
<keyword evidence="1" id="KW-0732">Signal</keyword>
<keyword evidence="3" id="KW-1185">Reference proteome</keyword>
<dbReference type="STRING" id="1121451.DESAM_22722"/>
<protein>
    <submittedName>
        <fullName evidence="2">Uncharacterized protein</fullName>
    </submittedName>
</protein>
<dbReference type="AlphaFoldDB" id="L0RE10"/>
<dbReference type="eggNOG" id="ENOG5030ST1">
    <property type="taxonomic scope" value="Bacteria"/>
</dbReference>
<gene>
    <name evidence="2" type="ORF">DESAM_22722</name>
</gene>
<evidence type="ECO:0000313" key="2">
    <source>
        <dbReference type="EMBL" id="CCO24989.1"/>
    </source>
</evidence>
<dbReference type="PATRIC" id="fig|1121451.3.peg.2932"/>
<dbReference type="EMBL" id="FO203522">
    <property type="protein sequence ID" value="CCO24989.1"/>
    <property type="molecule type" value="Genomic_DNA"/>
</dbReference>
<organism evidence="2 3">
    <name type="scientific">Maridesulfovibrio hydrothermalis AM13 = DSM 14728</name>
    <dbReference type="NCBI Taxonomy" id="1121451"/>
    <lineage>
        <taxon>Bacteria</taxon>
        <taxon>Pseudomonadati</taxon>
        <taxon>Thermodesulfobacteriota</taxon>
        <taxon>Desulfovibrionia</taxon>
        <taxon>Desulfovibrionales</taxon>
        <taxon>Desulfovibrionaceae</taxon>
        <taxon>Maridesulfovibrio</taxon>
    </lineage>
</organism>
<sequence length="161" mass="18232">MRYFLFLTALILLIASPVIAAEKKPELSTPFGELSEVEGALKTLSKNIEKVSGSDTRPDRIYALQDMAAMCKTSKMQVHSLNSLFSVVKLVKREKNFQSKEAVLLKKKSSYAFNDFNRRKAFITNIIINAKDQKLRDLAHIFNAQLSIILKQLTAINKQLK</sequence>
<reference evidence="2 3" key="1">
    <citation type="submission" date="2012-10" db="EMBL/GenBank/DDBJ databases">
        <authorList>
            <person name="Genoscope - CEA"/>
        </authorList>
    </citation>
    <scope>NUCLEOTIDE SEQUENCE [LARGE SCALE GENOMIC DNA]</scope>
    <source>
        <strain evidence="3">AM13 / DSM 14728</strain>
    </source>
</reference>
<dbReference type="OrthoDB" id="5458754at2"/>
<accession>L0RE10</accession>
<evidence type="ECO:0000313" key="3">
    <source>
        <dbReference type="Proteomes" id="UP000010808"/>
    </source>
</evidence>
<dbReference type="KEGG" id="dhy:DESAM_22722"/>
<dbReference type="HOGENOM" id="CLU_1641040_0_0_7"/>
<feature type="signal peptide" evidence="1">
    <location>
        <begin position="1"/>
        <end position="20"/>
    </location>
</feature>
<dbReference type="RefSeq" id="WP_015337587.1">
    <property type="nucleotide sequence ID" value="NC_020055.1"/>
</dbReference>